<reference evidence="7" key="1">
    <citation type="submission" date="2018-05" db="EMBL/GenBank/DDBJ databases">
        <authorList>
            <person name="Lanie J.A."/>
            <person name="Ng W.-L."/>
            <person name="Kazmierczak K.M."/>
            <person name="Andrzejewski T.M."/>
            <person name="Davidsen T.M."/>
            <person name="Wayne K.J."/>
            <person name="Tettelin H."/>
            <person name="Glass J.I."/>
            <person name="Rusch D."/>
            <person name="Podicherti R."/>
            <person name="Tsui H.-C.T."/>
            <person name="Winkler M.E."/>
        </authorList>
    </citation>
    <scope>NUCLEOTIDE SEQUENCE</scope>
</reference>
<dbReference type="Pfam" id="PF07992">
    <property type="entry name" value="Pyr_redox_2"/>
    <property type="match status" value="1"/>
</dbReference>
<dbReference type="InterPro" id="IPR050446">
    <property type="entry name" value="FAD-oxidoreductase/Apoptosis"/>
</dbReference>
<evidence type="ECO:0000256" key="3">
    <source>
        <dbReference type="ARBA" id="ARBA00022827"/>
    </source>
</evidence>
<dbReference type="InterPro" id="IPR036188">
    <property type="entry name" value="FAD/NAD-bd_sf"/>
</dbReference>
<keyword evidence="4" id="KW-0560">Oxidoreductase</keyword>
<sequence length="401" mass="42233">VRDSITIVGASLAGLRSAEALRRDGFAGRISLIGDELHQPYDRPPLSKQVLAGDWEPERAVLTPADKLEPLGLDLRLGVSATGVDVAARELEVDGVPEPFDGLLIATGARCRTLPGTEGLEGVHTLRTLDDCLAIRAALDAGANRMVVIGAGFIGAEVASVAVGRGASVTLVEAMPAPFDRVLGREMGAVVADVHAAKGVDLRCGVGVSSVGGGPGAMTVGLADGSTIHADLVVVGIGVVPNTDWLEGSGLTLEDGVVCDPTCLAAPNVVAAGDVARWTNPRTGESARVEHWDNAVEQGRHAARRLLTTDEESEAFAPVSWFWSDQYDRKIQLAGRPHPDDEVRVVDGSTDEHRFAAFYGRQGRLTAVLGMNRPRQVMQGRALLEQGTAWDEALEVAAEWG</sequence>
<gene>
    <name evidence="7" type="ORF">METZ01_LOCUS69246</name>
</gene>
<dbReference type="Gene3D" id="3.50.50.60">
    <property type="entry name" value="FAD/NAD(P)-binding domain"/>
    <property type="match status" value="2"/>
</dbReference>
<organism evidence="7">
    <name type="scientific">marine metagenome</name>
    <dbReference type="NCBI Taxonomy" id="408172"/>
    <lineage>
        <taxon>unclassified sequences</taxon>
        <taxon>metagenomes</taxon>
        <taxon>ecological metagenomes</taxon>
    </lineage>
</organism>
<dbReference type="EMBL" id="UINC01004722">
    <property type="protein sequence ID" value="SVA16392.1"/>
    <property type="molecule type" value="Genomic_DNA"/>
</dbReference>
<dbReference type="Pfam" id="PF14759">
    <property type="entry name" value="Reductase_C"/>
    <property type="match status" value="1"/>
</dbReference>
<feature type="domain" description="Reductase C-terminal" evidence="6">
    <location>
        <begin position="321"/>
        <end position="393"/>
    </location>
</feature>
<dbReference type="GO" id="GO:0016651">
    <property type="term" value="F:oxidoreductase activity, acting on NAD(P)H"/>
    <property type="evidence" value="ECO:0007669"/>
    <property type="project" value="TreeGrafter"/>
</dbReference>
<dbReference type="GO" id="GO:0005737">
    <property type="term" value="C:cytoplasm"/>
    <property type="evidence" value="ECO:0007669"/>
    <property type="project" value="TreeGrafter"/>
</dbReference>
<dbReference type="AlphaFoldDB" id="A0A381TJW8"/>
<dbReference type="PANTHER" id="PTHR43557:SF2">
    <property type="entry name" value="RIESKE DOMAIN-CONTAINING PROTEIN-RELATED"/>
    <property type="match status" value="1"/>
</dbReference>
<dbReference type="InterPro" id="IPR016156">
    <property type="entry name" value="FAD/NAD-linked_Rdtase_dimer_sf"/>
</dbReference>
<evidence type="ECO:0000256" key="1">
    <source>
        <dbReference type="ARBA" id="ARBA00001974"/>
    </source>
</evidence>
<evidence type="ECO:0000259" key="5">
    <source>
        <dbReference type="Pfam" id="PF07992"/>
    </source>
</evidence>
<evidence type="ECO:0000256" key="4">
    <source>
        <dbReference type="ARBA" id="ARBA00023002"/>
    </source>
</evidence>
<accession>A0A381TJW8</accession>
<dbReference type="InterPro" id="IPR023753">
    <property type="entry name" value="FAD/NAD-binding_dom"/>
</dbReference>
<dbReference type="SUPFAM" id="SSF51905">
    <property type="entry name" value="FAD/NAD(P)-binding domain"/>
    <property type="match status" value="2"/>
</dbReference>
<evidence type="ECO:0008006" key="8">
    <source>
        <dbReference type="Google" id="ProtNLM"/>
    </source>
</evidence>
<proteinExistence type="predicted"/>
<dbReference type="InterPro" id="IPR028202">
    <property type="entry name" value="Reductase_C"/>
</dbReference>
<protein>
    <recommendedName>
        <fullName evidence="8">FAD/NAD(P)-binding domain-containing protein</fullName>
    </recommendedName>
</protein>
<feature type="non-terminal residue" evidence="7">
    <location>
        <position position="1"/>
    </location>
</feature>
<feature type="domain" description="FAD/NAD(P)-binding" evidence="5">
    <location>
        <begin position="4"/>
        <end position="299"/>
    </location>
</feature>
<evidence type="ECO:0000259" key="6">
    <source>
        <dbReference type="Pfam" id="PF14759"/>
    </source>
</evidence>
<comment type="cofactor">
    <cofactor evidence="1">
        <name>FAD</name>
        <dbReference type="ChEBI" id="CHEBI:57692"/>
    </cofactor>
</comment>
<keyword evidence="3" id="KW-0274">FAD</keyword>
<name>A0A381TJW8_9ZZZZ</name>
<dbReference type="PRINTS" id="PR00368">
    <property type="entry name" value="FADPNR"/>
</dbReference>
<evidence type="ECO:0000256" key="2">
    <source>
        <dbReference type="ARBA" id="ARBA00022630"/>
    </source>
</evidence>
<dbReference type="SUPFAM" id="SSF55424">
    <property type="entry name" value="FAD/NAD-linked reductases, dimerisation (C-terminal) domain"/>
    <property type="match status" value="1"/>
</dbReference>
<dbReference type="PRINTS" id="PR00411">
    <property type="entry name" value="PNDRDTASEI"/>
</dbReference>
<dbReference type="Gene3D" id="3.30.390.30">
    <property type="match status" value="1"/>
</dbReference>
<keyword evidence="2" id="KW-0285">Flavoprotein</keyword>
<evidence type="ECO:0000313" key="7">
    <source>
        <dbReference type="EMBL" id="SVA16392.1"/>
    </source>
</evidence>
<dbReference type="PANTHER" id="PTHR43557">
    <property type="entry name" value="APOPTOSIS-INDUCING FACTOR 1"/>
    <property type="match status" value="1"/>
</dbReference>